<comment type="caution">
    <text evidence="6">The sequence shown here is derived from an EMBL/GenBank/DDBJ whole genome shotgun (WGS) entry which is preliminary data.</text>
</comment>
<dbReference type="SUPFAM" id="SSF53850">
    <property type="entry name" value="Periplasmic binding protein-like II"/>
    <property type="match status" value="1"/>
</dbReference>
<comment type="similarity">
    <text evidence="1">Belongs to the LysR transcriptional regulatory family.</text>
</comment>
<dbReference type="SUPFAM" id="SSF46785">
    <property type="entry name" value="Winged helix' DNA-binding domain"/>
    <property type="match status" value="1"/>
</dbReference>
<evidence type="ECO:0000313" key="7">
    <source>
        <dbReference type="Proteomes" id="UP000031327"/>
    </source>
</evidence>
<dbReference type="Pfam" id="PF00126">
    <property type="entry name" value="HTH_1"/>
    <property type="match status" value="1"/>
</dbReference>
<dbReference type="EMBL" id="JWIC01000005">
    <property type="protein sequence ID" value="KID57266.1"/>
    <property type="molecule type" value="Genomic_DNA"/>
</dbReference>
<gene>
    <name evidence="6" type="ORF">JF50_08540</name>
</gene>
<keyword evidence="2" id="KW-0805">Transcription regulation</keyword>
<evidence type="ECO:0000259" key="5">
    <source>
        <dbReference type="PROSITE" id="PS50931"/>
    </source>
</evidence>
<keyword evidence="4" id="KW-0804">Transcription</keyword>
<dbReference type="PANTHER" id="PTHR30118">
    <property type="entry name" value="HTH-TYPE TRANSCRIPTIONAL REGULATOR LEUO-RELATED"/>
    <property type="match status" value="1"/>
</dbReference>
<reference evidence="6 7" key="1">
    <citation type="submission" date="2014-12" db="EMBL/GenBank/DDBJ databases">
        <title>Draft Genome Sequence of Pseudoalteromonas luteoviolacea HI1.</title>
        <authorList>
            <person name="Asahina A.Y."/>
            <person name="Hadfield M.G."/>
        </authorList>
    </citation>
    <scope>NUCLEOTIDE SEQUENCE [LARGE SCALE GENOMIC DNA]</scope>
    <source>
        <strain evidence="6 7">HI1</strain>
    </source>
</reference>
<evidence type="ECO:0000256" key="4">
    <source>
        <dbReference type="ARBA" id="ARBA00023163"/>
    </source>
</evidence>
<evidence type="ECO:0000256" key="3">
    <source>
        <dbReference type="ARBA" id="ARBA00023125"/>
    </source>
</evidence>
<accession>A0A0C1Q9D9</accession>
<feature type="domain" description="HTH lysR-type" evidence="5">
    <location>
        <begin position="27"/>
        <end position="84"/>
    </location>
</feature>
<organism evidence="6 7">
    <name type="scientific">Pseudoalteromonas luteoviolacea</name>
    <dbReference type="NCBI Taxonomy" id="43657"/>
    <lineage>
        <taxon>Bacteria</taxon>
        <taxon>Pseudomonadati</taxon>
        <taxon>Pseudomonadota</taxon>
        <taxon>Gammaproteobacteria</taxon>
        <taxon>Alteromonadales</taxon>
        <taxon>Pseudoalteromonadaceae</taxon>
        <taxon>Pseudoalteromonas</taxon>
    </lineage>
</organism>
<dbReference type="InterPro" id="IPR050389">
    <property type="entry name" value="LysR-type_TF"/>
</dbReference>
<proteinExistence type="inferred from homology"/>
<dbReference type="PANTHER" id="PTHR30118:SF15">
    <property type="entry name" value="TRANSCRIPTIONAL REGULATORY PROTEIN"/>
    <property type="match status" value="1"/>
</dbReference>
<keyword evidence="3" id="KW-0238">DNA-binding</keyword>
<dbReference type="InterPro" id="IPR000847">
    <property type="entry name" value="LysR_HTH_N"/>
</dbReference>
<dbReference type="Proteomes" id="UP000031327">
    <property type="component" value="Unassembled WGS sequence"/>
</dbReference>
<dbReference type="InterPro" id="IPR036390">
    <property type="entry name" value="WH_DNA-bd_sf"/>
</dbReference>
<dbReference type="InterPro" id="IPR036388">
    <property type="entry name" value="WH-like_DNA-bd_sf"/>
</dbReference>
<sequence length="327" mass="36861">MLQYGMNQMYIFQIIMNIVHTMNLRQFDQNLWLVLDALYQTRSVSEAAELLSLSQSAMSHALKRLRTAFDDPLFVRQQGEMKPTKKALMIQPLAQQGVALLNQVASSLDTFEIDTSNRQFTIATTDFITQLFIFPLLAKLSAAHSSIKIKIIELESELPISALAINQIDLVLTFNHAETLGSDIEYTSLFSGDYRVISRKNHPLFENGLSLDRYVQAQHILVSPWGQEYGSLDIELSKINTERHIAAITPHLMQAVSLVATSDLIATVPTRAISSTDHNLIDIYTPPIALPQYRLYMAWHRAFELDPGLNWLKKELNEIAAIAMSSA</sequence>
<protein>
    <recommendedName>
        <fullName evidence="5">HTH lysR-type domain-containing protein</fullName>
    </recommendedName>
</protein>
<dbReference type="CDD" id="cd08417">
    <property type="entry name" value="PBP2_Nitroaromatics_like"/>
    <property type="match status" value="1"/>
</dbReference>
<dbReference type="InterPro" id="IPR005119">
    <property type="entry name" value="LysR_subst-bd"/>
</dbReference>
<dbReference type="GO" id="GO:0003700">
    <property type="term" value="F:DNA-binding transcription factor activity"/>
    <property type="evidence" value="ECO:0007669"/>
    <property type="project" value="InterPro"/>
</dbReference>
<dbReference type="GO" id="GO:0003677">
    <property type="term" value="F:DNA binding"/>
    <property type="evidence" value="ECO:0007669"/>
    <property type="project" value="UniProtKB-KW"/>
</dbReference>
<dbReference type="AlphaFoldDB" id="A0A0C1Q9D9"/>
<evidence type="ECO:0000256" key="1">
    <source>
        <dbReference type="ARBA" id="ARBA00009437"/>
    </source>
</evidence>
<evidence type="ECO:0000313" key="6">
    <source>
        <dbReference type="EMBL" id="KID57266.1"/>
    </source>
</evidence>
<name>A0A0C1Q9D9_9GAMM</name>
<dbReference type="Gene3D" id="1.10.10.10">
    <property type="entry name" value="Winged helix-like DNA-binding domain superfamily/Winged helix DNA-binding domain"/>
    <property type="match status" value="1"/>
</dbReference>
<dbReference type="InterPro" id="IPR037402">
    <property type="entry name" value="YidZ_PBP2"/>
</dbReference>
<evidence type="ECO:0000256" key="2">
    <source>
        <dbReference type="ARBA" id="ARBA00023015"/>
    </source>
</evidence>
<dbReference type="PROSITE" id="PS50931">
    <property type="entry name" value="HTH_LYSR"/>
    <property type="match status" value="1"/>
</dbReference>
<dbReference type="Pfam" id="PF03466">
    <property type="entry name" value="LysR_substrate"/>
    <property type="match status" value="1"/>
</dbReference>
<dbReference type="Gene3D" id="3.40.190.10">
    <property type="entry name" value="Periplasmic binding protein-like II"/>
    <property type="match status" value="2"/>
</dbReference>
<dbReference type="PRINTS" id="PR00039">
    <property type="entry name" value="HTHLYSR"/>
</dbReference>